<evidence type="ECO:0000313" key="2">
    <source>
        <dbReference type="EMBL" id="KAJ4315295.1"/>
    </source>
</evidence>
<dbReference type="OrthoDB" id="409136at2759"/>
<dbReference type="AlphaFoldDB" id="A0A9W8W866"/>
<feature type="compositionally biased region" description="Acidic residues" evidence="1">
    <location>
        <begin position="128"/>
        <end position="138"/>
    </location>
</feature>
<feature type="region of interest" description="Disordered" evidence="1">
    <location>
        <begin position="110"/>
        <end position="141"/>
    </location>
</feature>
<organism evidence="2 3">
    <name type="scientific">Fusarium piperis</name>
    <dbReference type="NCBI Taxonomy" id="1435070"/>
    <lineage>
        <taxon>Eukaryota</taxon>
        <taxon>Fungi</taxon>
        <taxon>Dikarya</taxon>
        <taxon>Ascomycota</taxon>
        <taxon>Pezizomycotina</taxon>
        <taxon>Sordariomycetes</taxon>
        <taxon>Hypocreomycetidae</taxon>
        <taxon>Hypocreales</taxon>
        <taxon>Nectriaceae</taxon>
        <taxon>Fusarium</taxon>
        <taxon>Fusarium solani species complex</taxon>
    </lineage>
</organism>
<protein>
    <submittedName>
        <fullName evidence="2">Uncharacterized protein</fullName>
    </submittedName>
</protein>
<name>A0A9W8W866_9HYPO</name>
<gene>
    <name evidence="2" type="ORF">N0V84_008451</name>
</gene>
<evidence type="ECO:0000256" key="1">
    <source>
        <dbReference type="SAM" id="MobiDB-lite"/>
    </source>
</evidence>
<feature type="compositionally biased region" description="Basic and acidic residues" evidence="1">
    <location>
        <begin position="187"/>
        <end position="209"/>
    </location>
</feature>
<feature type="region of interest" description="Disordered" evidence="1">
    <location>
        <begin position="177"/>
        <end position="247"/>
    </location>
</feature>
<feature type="compositionally biased region" description="Basic and acidic residues" evidence="1">
    <location>
        <begin position="118"/>
        <end position="127"/>
    </location>
</feature>
<accession>A0A9W8W866</accession>
<reference evidence="2" key="1">
    <citation type="submission" date="2022-10" db="EMBL/GenBank/DDBJ databases">
        <title>Tapping the CABI collections for fungal endophytes: first genome assemblies for Collariella, Neodidymelliopsis, Ascochyta clinopodiicola, Didymella pomorum, Didymosphaeria variabile, Neocosmospora piperis and Neocucurbitaria cava.</title>
        <authorList>
            <person name="Hill R."/>
        </authorList>
    </citation>
    <scope>NUCLEOTIDE SEQUENCE</scope>
    <source>
        <strain evidence="2">IMI 366586</strain>
    </source>
</reference>
<comment type="caution">
    <text evidence="2">The sequence shown here is derived from an EMBL/GenBank/DDBJ whole genome shotgun (WGS) entry which is preliminary data.</text>
</comment>
<keyword evidence="3" id="KW-1185">Reference proteome</keyword>
<evidence type="ECO:0000313" key="3">
    <source>
        <dbReference type="Proteomes" id="UP001140502"/>
    </source>
</evidence>
<feature type="compositionally biased region" description="Basic and acidic residues" evidence="1">
    <location>
        <begin position="224"/>
        <end position="236"/>
    </location>
</feature>
<proteinExistence type="predicted"/>
<sequence>MSSVNPVRTSAIRLITQVLLSDDSLKHIYDVAINKTDERKFRRHVRGFLGQYAGDLERESTSHGEFQTSTFLGRYPGRIADEIRWAIAGFDEYSRQQAGGSDRAVLEKYLSDTAPRGPARDPRKVEGVEDEAEDDEPEPPLQDVQLSATVGELEQFLLEGPPFRALVQQMQSWLGLRDNDLPAGPGPEKEQAHDTESTEKDENDNKDSNETTSEDTGPLLDSLVTREDTGETDQHGVDTGPLPIDHDIPDTASLVAGDYFSTETNTSGWRSETLQAVISPLKYYLYDLLSLFQPPAPKGHRRLRWKCGLASNSSLTNKKRYFEVCVNAANHEIHHREIDITLARSDGELFEMIWDTYNSCRGFGLRRFFLKPRDIHFVMFSINPLYTYSAGIHKKPNEYPPEDELQEKRYHYACPKISMPANIFLHFLHRARMNSLEEHHDDIWLDHLPKKLDSKVAAALRGARALQPGVGDRLVFGWGVHILEGPNHSALGFLLTLGIVVTKPCLGRVTSDVKA</sequence>
<dbReference type="Proteomes" id="UP001140502">
    <property type="component" value="Unassembled WGS sequence"/>
</dbReference>
<dbReference type="EMBL" id="JAPEUR010000207">
    <property type="protein sequence ID" value="KAJ4315295.1"/>
    <property type="molecule type" value="Genomic_DNA"/>
</dbReference>